<name>A0ABS9ECJ2_9HYPH</name>
<dbReference type="InterPro" id="IPR000182">
    <property type="entry name" value="GNAT_dom"/>
</dbReference>
<dbReference type="RefSeq" id="WP_236115688.1">
    <property type="nucleotide sequence ID" value="NZ_JAKGTI010000005.1"/>
</dbReference>
<dbReference type="PANTHER" id="PTHR43610:SF1">
    <property type="entry name" value="N-ACETYLTRANSFERASE DOMAIN-CONTAINING PROTEIN"/>
    <property type="match status" value="1"/>
</dbReference>
<evidence type="ECO:0000313" key="3">
    <source>
        <dbReference type="Proteomes" id="UP001201217"/>
    </source>
</evidence>
<keyword evidence="3" id="KW-1185">Reference proteome</keyword>
<dbReference type="InterPro" id="IPR016181">
    <property type="entry name" value="Acyl_CoA_acyltransferase"/>
</dbReference>
<comment type="caution">
    <text evidence="2">The sequence shown here is derived from an EMBL/GenBank/DDBJ whole genome shotgun (WGS) entry which is preliminary data.</text>
</comment>
<sequence length="199" mass="22572">MSKWFAPITLEAETAKLVPLSLDHLADLQKACADGELYKLWYTGIASPDKMEAEIDRRLGLQADGMMLPFSVMDKRTGKVIGQTTFLNLDPTNRRAEIGATWYARSVQRSPINTECKLLMLGHAFDEIGVNVVEFRTHHLNHQSRRAIERLGARLDGILRNHMILPNGTTRDTAVYSVLPHEWPAVKANLQWQLEKPRD</sequence>
<dbReference type="Proteomes" id="UP001201217">
    <property type="component" value="Unassembled WGS sequence"/>
</dbReference>
<evidence type="ECO:0000313" key="2">
    <source>
        <dbReference type="EMBL" id="MCF4099937.1"/>
    </source>
</evidence>
<reference evidence="2 3" key="1">
    <citation type="submission" date="2022-01" db="EMBL/GenBank/DDBJ databases">
        <title>Maritalea mediterranea sp. nov., isolated from marine plastic residues from the Malva-rosa beach (Valencia, Spain).</title>
        <authorList>
            <person name="Vidal-Verdu A."/>
            <person name="Molina-Menor E."/>
            <person name="Pascual J."/>
            <person name="Pereto J."/>
            <person name="Porcar M."/>
        </authorList>
    </citation>
    <scope>NUCLEOTIDE SEQUENCE [LARGE SCALE GENOMIC DNA]</scope>
    <source>
        <strain evidence="2 3">P4.10X</strain>
    </source>
</reference>
<proteinExistence type="predicted"/>
<gene>
    <name evidence="2" type="ORF">L1I42_15680</name>
</gene>
<dbReference type="EMBL" id="JAKGTI010000005">
    <property type="protein sequence ID" value="MCF4099937.1"/>
    <property type="molecule type" value="Genomic_DNA"/>
</dbReference>
<dbReference type="PANTHER" id="PTHR43610">
    <property type="entry name" value="BLL6696 PROTEIN"/>
    <property type="match status" value="1"/>
</dbReference>
<dbReference type="SUPFAM" id="SSF55729">
    <property type="entry name" value="Acyl-CoA N-acyltransferases (Nat)"/>
    <property type="match status" value="1"/>
</dbReference>
<dbReference type="Gene3D" id="3.40.630.30">
    <property type="match status" value="1"/>
</dbReference>
<feature type="domain" description="N-acetyltransferase" evidence="1">
    <location>
        <begin position="17"/>
        <end position="154"/>
    </location>
</feature>
<accession>A0ABS9ECJ2</accession>
<protein>
    <submittedName>
        <fullName evidence="2">GNAT family N-acetyltransferase</fullName>
    </submittedName>
</protein>
<evidence type="ECO:0000259" key="1">
    <source>
        <dbReference type="Pfam" id="PF13302"/>
    </source>
</evidence>
<dbReference type="Pfam" id="PF13302">
    <property type="entry name" value="Acetyltransf_3"/>
    <property type="match status" value="1"/>
</dbReference>
<organism evidence="2 3">
    <name type="scientific">Maritalea mediterranea</name>
    <dbReference type="NCBI Taxonomy" id="2909667"/>
    <lineage>
        <taxon>Bacteria</taxon>
        <taxon>Pseudomonadati</taxon>
        <taxon>Pseudomonadota</taxon>
        <taxon>Alphaproteobacteria</taxon>
        <taxon>Hyphomicrobiales</taxon>
        <taxon>Devosiaceae</taxon>
        <taxon>Maritalea</taxon>
    </lineage>
</organism>